<accession>A0A392WBG3</accession>
<feature type="region of interest" description="Disordered" evidence="1">
    <location>
        <begin position="25"/>
        <end position="58"/>
    </location>
</feature>
<dbReference type="AlphaFoldDB" id="A0A392WBG3"/>
<comment type="caution">
    <text evidence="2">The sequence shown here is derived from an EMBL/GenBank/DDBJ whole genome shotgun (WGS) entry which is preliminary data.</text>
</comment>
<name>A0A392WBG3_9FABA</name>
<proteinExistence type="predicted"/>
<dbReference type="Proteomes" id="UP000265520">
    <property type="component" value="Unassembled WGS sequence"/>
</dbReference>
<sequence length="58" mass="6512">NSRTYRVYNSRTKTMMKSINVVIDDSADEKTTDVSDDAIGSDFQDNLQDAEPVTVKEP</sequence>
<keyword evidence="3" id="KW-1185">Reference proteome</keyword>
<evidence type="ECO:0000256" key="1">
    <source>
        <dbReference type="SAM" id="MobiDB-lite"/>
    </source>
</evidence>
<evidence type="ECO:0000313" key="3">
    <source>
        <dbReference type="Proteomes" id="UP000265520"/>
    </source>
</evidence>
<dbReference type="EMBL" id="LXQA011433734">
    <property type="protein sequence ID" value="MCI97129.1"/>
    <property type="molecule type" value="Genomic_DNA"/>
</dbReference>
<reference evidence="2 3" key="1">
    <citation type="journal article" date="2018" name="Front. Plant Sci.">
        <title>Red Clover (Trifolium pratense) and Zigzag Clover (T. medium) - A Picture of Genomic Similarities and Differences.</title>
        <authorList>
            <person name="Dluhosova J."/>
            <person name="Istvanek J."/>
            <person name="Nedelnik J."/>
            <person name="Repkova J."/>
        </authorList>
    </citation>
    <scope>NUCLEOTIDE SEQUENCE [LARGE SCALE GENOMIC DNA]</scope>
    <source>
        <strain evidence="3">cv. 10/8</strain>
        <tissue evidence="2">Leaf</tissue>
    </source>
</reference>
<feature type="non-terminal residue" evidence="2">
    <location>
        <position position="1"/>
    </location>
</feature>
<protein>
    <submittedName>
        <fullName evidence="2">Gag-pol polyprotein</fullName>
    </submittedName>
</protein>
<evidence type="ECO:0000313" key="2">
    <source>
        <dbReference type="EMBL" id="MCI97129.1"/>
    </source>
</evidence>
<organism evidence="2 3">
    <name type="scientific">Trifolium medium</name>
    <dbReference type="NCBI Taxonomy" id="97028"/>
    <lineage>
        <taxon>Eukaryota</taxon>
        <taxon>Viridiplantae</taxon>
        <taxon>Streptophyta</taxon>
        <taxon>Embryophyta</taxon>
        <taxon>Tracheophyta</taxon>
        <taxon>Spermatophyta</taxon>
        <taxon>Magnoliopsida</taxon>
        <taxon>eudicotyledons</taxon>
        <taxon>Gunneridae</taxon>
        <taxon>Pentapetalae</taxon>
        <taxon>rosids</taxon>
        <taxon>fabids</taxon>
        <taxon>Fabales</taxon>
        <taxon>Fabaceae</taxon>
        <taxon>Papilionoideae</taxon>
        <taxon>50 kb inversion clade</taxon>
        <taxon>NPAAA clade</taxon>
        <taxon>Hologalegina</taxon>
        <taxon>IRL clade</taxon>
        <taxon>Trifolieae</taxon>
        <taxon>Trifolium</taxon>
    </lineage>
</organism>